<dbReference type="OrthoDB" id="264015at2759"/>
<dbReference type="GO" id="GO:0006072">
    <property type="term" value="P:glycerol-3-phosphate metabolic process"/>
    <property type="evidence" value="ECO:0007669"/>
    <property type="project" value="InterPro"/>
</dbReference>
<evidence type="ECO:0000313" key="5">
    <source>
        <dbReference type="EMBL" id="CAB0003686.1"/>
    </source>
</evidence>
<evidence type="ECO:0000256" key="4">
    <source>
        <dbReference type="ARBA" id="ARBA00023002"/>
    </source>
</evidence>
<dbReference type="Proteomes" id="UP000479000">
    <property type="component" value="Unassembled WGS sequence"/>
</dbReference>
<protein>
    <recommendedName>
        <fullName evidence="1">glycerol-3-phosphate dehydrogenase</fullName>
        <ecNumber evidence="1">1.1.5.3</ecNumber>
    </recommendedName>
</protein>
<dbReference type="GO" id="GO:0004368">
    <property type="term" value="F:glycerol-3-phosphate dehydrogenase (quinone) activity"/>
    <property type="evidence" value="ECO:0007669"/>
    <property type="project" value="UniProtKB-EC"/>
</dbReference>
<sequence length="52" mass="5550">MVGQQDDARMALAVALTATRHGATVANHVRAVKLLKDKDGNCCGARLKDEET</sequence>
<dbReference type="InterPro" id="IPR000447">
    <property type="entry name" value="G3P_DH_FAD-dep"/>
</dbReference>
<evidence type="ECO:0000313" key="6">
    <source>
        <dbReference type="EMBL" id="CAB0008707.1"/>
    </source>
</evidence>
<dbReference type="PANTHER" id="PTHR11985">
    <property type="entry name" value="GLYCEROL-3-PHOSPHATE DEHYDROGENASE"/>
    <property type="match status" value="1"/>
</dbReference>
<keyword evidence="7" id="KW-1185">Reference proteome</keyword>
<proteinExistence type="predicted"/>
<gene>
    <name evidence="6" type="ORF">NTEN_LOCUS13940</name>
    <name evidence="5" type="ORF">NTEN_LOCUS9189</name>
</gene>
<dbReference type="Gene3D" id="3.50.50.60">
    <property type="entry name" value="FAD/NAD(P)-binding domain"/>
    <property type="match status" value="1"/>
</dbReference>
<dbReference type="SUPFAM" id="SSF51905">
    <property type="entry name" value="FAD/NAD(P)-binding domain"/>
    <property type="match status" value="1"/>
</dbReference>
<dbReference type="EMBL" id="CADCXU010013567">
    <property type="protein sequence ID" value="CAB0003686.1"/>
    <property type="molecule type" value="Genomic_DNA"/>
</dbReference>
<evidence type="ECO:0000256" key="3">
    <source>
        <dbReference type="ARBA" id="ARBA00022827"/>
    </source>
</evidence>
<keyword evidence="3" id="KW-0274">FAD</keyword>
<evidence type="ECO:0000256" key="2">
    <source>
        <dbReference type="ARBA" id="ARBA00022630"/>
    </source>
</evidence>
<evidence type="ECO:0000313" key="7">
    <source>
        <dbReference type="Proteomes" id="UP000479000"/>
    </source>
</evidence>
<keyword evidence="4" id="KW-0560">Oxidoreductase</keyword>
<name>A0A6H5GJS1_9HEMI</name>
<dbReference type="AlphaFoldDB" id="A0A6H5GJS1"/>
<dbReference type="GO" id="GO:0005739">
    <property type="term" value="C:mitochondrion"/>
    <property type="evidence" value="ECO:0007669"/>
    <property type="project" value="TreeGrafter"/>
</dbReference>
<dbReference type="InterPro" id="IPR036188">
    <property type="entry name" value="FAD/NAD-bd_sf"/>
</dbReference>
<evidence type="ECO:0000256" key="1">
    <source>
        <dbReference type="ARBA" id="ARBA00013029"/>
    </source>
</evidence>
<accession>A0A6H5GJS1</accession>
<organism evidence="5 7">
    <name type="scientific">Nesidiocoris tenuis</name>
    <dbReference type="NCBI Taxonomy" id="355587"/>
    <lineage>
        <taxon>Eukaryota</taxon>
        <taxon>Metazoa</taxon>
        <taxon>Ecdysozoa</taxon>
        <taxon>Arthropoda</taxon>
        <taxon>Hexapoda</taxon>
        <taxon>Insecta</taxon>
        <taxon>Pterygota</taxon>
        <taxon>Neoptera</taxon>
        <taxon>Paraneoptera</taxon>
        <taxon>Hemiptera</taxon>
        <taxon>Heteroptera</taxon>
        <taxon>Panheteroptera</taxon>
        <taxon>Cimicomorpha</taxon>
        <taxon>Miridae</taxon>
        <taxon>Dicyphina</taxon>
        <taxon>Nesidiocoris</taxon>
    </lineage>
</organism>
<reference evidence="5 7" key="1">
    <citation type="submission" date="2020-02" db="EMBL/GenBank/DDBJ databases">
        <authorList>
            <person name="Ferguson B K."/>
        </authorList>
    </citation>
    <scope>NUCLEOTIDE SEQUENCE [LARGE SCALE GENOMIC DNA]</scope>
</reference>
<feature type="non-terminal residue" evidence="5">
    <location>
        <position position="52"/>
    </location>
</feature>
<dbReference type="EMBL" id="CADCXU010020629">
    <property type="protein sequence ID" value="CAB0008707.1"/>
    <property type="molecule type" value="Genomic_DNA"/>
</dbReference>
<dbReference type="PANTHER" id="PTHR11985:SF15">
    <property type="entry name" value="GLYCEROL-3-PHOSPHATE DEHYDROGENASE, MITOCHONDRIAL"/>
    <property type="match status" value="1"/>
</dbReference>
<dbReference type="EC" id="1.1.5.3" evidence="1"/>
<keyword evidence="2" id="KW-0285">Flavoprotein</keyword>